<dbReference type="AlphaFoldDB" id="A0A5E4R5B7"/>
<evidence type="ECO:0000259" key="1">
    <source>
        <dbReference type="PROSITE" id="PS50017"/>
    </source>
</evidence>
<proteinExistence type="predicted"/>
<dbReference type="SUPFAM" id="SSF47986">
    <property type="entry name" value="DEATH domain"/>
    <property type="match status" value="1"/>
</dbReference>
<accession>A0A5E4R5B7</accession>
<dbReference type="PROSITE" id="PS50017">
    <property type="entry name" value="DEATH_DOMAIN"/>
    <property type="match status" value="1"/>
</dbReference>
<dbReference type="Pfam" id="PF00531">
    <property type="entry name" value="Death"/>
    <property type="match status" value="1"/>
</dbReference>
<dbReference type="InterPro" id="IPR011029">
    <property type="entry name" value="DEATH-like_dom_sf"/>
</dbReference>
<dbReference type="Gene3D" id="1.10.533.10">
    <property type="entry name" value="Death Domain, Fas"/>
    <property type="match status" value="1"/>
</dbReference>
<sequence>IYRDLLRNYENADTISIDTLSLEELVQEERAKEILELNRLSEKVCYLHTSLVYYRNANSKMGQTCYQVWKTLLQRVGGSPNTWNILGHTLGISLVDLEYIKNSVKEDPVDMILKVFMQDDNATLDKIINAFVKLERFDILKALEEPLNNMSECFTREDSGYQSESGKGKREVITFPKILQVHLPPALSKKYVENYKPKEPSLRPSINWEKSKPQKECPVLFLTYTEDGLETALNIQGYVSNWVDSPQVKVLTLNGKREEVVQHPEKFIRENFEKADFVVPIITTGYLEIIKSHAPQVPSSNDNLDYKYVNFIYNLIVNHYIHATGCLNEKVRSVLPQDANVDVLRSISMYPDLMPWTYETNFDEHFKSFLFIE</sequence>
<dbReference type="EMBL" id="FZQP02006882">
    <property type="protein sequence ID" value="VVD04693.1"/>
    <property type="molecule type" value="Genomic_DNA"/>
</dbReference>
<feature type="non-terminal residue" evidence="2">
    <location>
        <position position="1"/>
    </location>
</feature>
<organism evidence="2 3">
    <name type="scientific">Leptidea sinapis</name>
    <dbReference type="NCBI Taxonomy" id="189913"/>
    <lineage>
        <taxon>Eukaryota</taxon>
        <taxon>Metazoa</taxon>
        <taxon>Ecdysozoa</taxon>
        <taxon>Arthropoda</taxon>
        <taxon>Hexapoda</taxon>
        <taxon>Insecta</taxon>
        <taxon>Pterygota</taxon>
        <taxon>Neoptera</taxon>
        <taxon>Endopterygota</taxon>
        <taxon>Lepidoptera</taxon>
        <taxon>Glossata</taxon>
        <taxon>Ditrysia</taxon>
        <taxon>Papilionoidea</taxon>
        <taxon>Pieridae</taxon>
        <taxon>Dismorphiinae</taxon>
        <taxon>Leptidea</taxon>
    </lineage>
</organism>
<dbReference type="GO" id="GO:0007165">
    <property type="term" value="P:signal transduction"/>
    <property type="evidence" value="ECO:0007669"/>
    <property type="project" value="InterPro"/>
</dbReference>
<protein>
    <recommendedName>
        <fullName evidence="1">Death domain-containing protein</fullName>
    </recommendedName>
</protein>
<gene>
    <name evidence="2" type="ORF">LSINAPIS_LOCUS14393</name>
</gene>
<dbReference type="CDD" id="cd01670">
    <property type="entry name" value="Death"/>
    <property type="match status" value="1"/>
</dbReference>
<evidence type="ECO:0000313" key="3">
    <source>
        <dbReference type="Proteomes" id="UP000324832"/>
    </source>
</evidence>
<reference evidence="2 3" key="1">
    <citation type="submission" date="2017-07" db="EMBL/GenBank/DDBJ databases">
        <authorList>
            <person name="Talla V."/>
            <person name="Backstrom N."/>
        </authorList>
    </citation>
    <scope>NUCLEOTIDE SEQUENCE [LARGE SCALE GENOMIC DNA]</scope>
</reference>
<keyword evidence="3" id="KW-1185">Reference proteome</keyword>
<name>A0A5E4R5B7_9NEOP</name>
<dbReference type="Proteomes" id="UP000324832">
    <property type="component" value="Unassembled WGS sequence"/>
</dbReference>
<evidence type="ECO:0000313" key="2">
    <source>
        <dbReference type="EMBL" id="VVD04693.1"/>
    </source>
</evidence>
<feature type="domain" description="Death" evidence="1">
    <location>
        <begin position="83"/>
        <end position="147"/>
    </location>
</feature>
<dbReference type="InterPro" id="IPR000488">
    <property type="entry name" value="Death_dom"/>
</dbReference>